<evidence type="ECO:0000256" key="3">
    <source>
        <dbReference type="ARBA" id="ARBA00022605"/>
    </source>
</evidence>
<keyword evidence="6 10" id="KW-0368">Histidine biosynthesis</keyword>
<dbReference type="GO" id="GO:0004359">
    <property type="term" value="F:glutaminase activity"/>
    <property type="evidence" value="ECO:0007669"/>
    <property type="project" value="UniProtKB-EC"/>
</dbReference>
<evidence type="ECO:0000256" key="6">
    <source>
        <dbReference type="ARBA" id="ARBA00023102"/>
    </source>
</evidence>
<dbReference type="GO" id="GO:0005737">
    <property type="term" value="C:cytoplasm"/>
    <property type="evidence" value="ECO:0007669"/>
    <property type="project" value="UniProtKB-SubCell"/>
</dbReference>
<dbReference type="AlphaFoldDB" id="A0A927H9G6"/>
<feature type="active site" evidence="10 11">
    <location>
        <position position="181"/>
    </location>
</feature>
<dbReference type="EC" id="4.3.2.10" evidence="10"/>
<dbReference type="SUPFAM" id="SSF52317">
    <property type="entry name" value="Class I glutamine amidotransferase-like"/>
    <property type="match status" value="1"/>
</dbReference>
<dbReference type="Gene3D" id="3.40.50.880">
    <property type="match status" value="1"/>
</dbReference>
<evidence type="ECO:0000256" key="2">
    <source>
        <dbReference type="ARBA" id="ARBA00011152"/>
    </source>
</evidence>
<keyword evidence="7 10" id="KW-0456">Lyase</keyword>
<evidence type="ECO:0000256" key="4">
    <source>
        <dbReference type="ARBA" id="ARBA00022801"/>
    </source>
</evidence>
<evidence type="ECO:0000256" key="10">
    <source>
        <dbReference type="HAMAP-Rule" id="MF_00278"/>
    </source>
</evidence>
<accession>A0A927H9G6</accession>
<feature type="active site" description="Nucleophile" evidence="10 11">
    <location>
        <position position="79"/>
    </location>
</feature>
<evidence type="ECO:0000313" key="14">
    <source>
        <dbReference type="Proteomes" id="UP000632125"/>
    </source>
</evidence>
<dbReference type="GO" id="GO:0000107">
    <property type="term" value="F:imidazoleglycerol-phosphate synthase activity"/>
    <property type="evidence" value="ECO:0007669"/>
    <property type="project" value="UniProtKB-UniRule"/>
</dbReference>
<name>A0A927H9G6_9BACL</name>
<dbReference type="EMBL" id="JACXIY010000053">
    <property type="protein sequence ID" value="MBD2872612.1"/>
    <property type="molecule type" value="Genomic_DNA"/>
</dbReference>
<keyword evidence="14" id="KW-1185">Reference proteome</keyword>
<dbReference type="InterPro" id="IPR010139">
    <property type="entry name" value="Imidazole-glycPsynth_HisH"/>
</dbReference>
<gene>
    <name evidence="10 13" type="primary">hisH</name>
    <name evidence="13" type="ORF">IDH41_28975</name>
</gene>
<dbReference type="PANTHER" id="PTHR42701">
    <property type="entry name" value="IMIDAZOLE GLYCEROL PHOSPHATE SYNTHASE SUBUNIT HISH"/>
    <property type="match status" value="1"/>
</dbReference>
<comment type="function">
    <text evidence="10">IGPS catalyzes the conversion of PRFAR and glutamine to IGP, AICAR and glutamate. The HisH subunit catalyzes the hydrolysis of glutamine to glutamate and ammonia as part of the synthesis of IGP and AICAR. The resulting ammonia molecule is channeled to the active site of HisF.</text>
</comment>
<comment type="subcellular location">
    <subcellularLocation>
        <location evidence="10">Cytoplasm</location>
    </subcellularLocation>
</comment>
<dbReference type="GO" id="GO:0000105">
    <property type="term" value="P:L-histidine biosynthetic process"/>
    <property type="evidence" value="ECO:0007669"/>
    <property type="project" value="UniProtKB-UniRule"/>
</dbReference>
<evidence type="ECO:0000256" key="9">
    <source>
        <dbReference type="ARBA" id="ARBA00049534"/>
    </source>
</evidence>
<evidence type="ECO:0000313" key="13">
    <source>
        <dbReference type="EMBL" id="MBD2872612.1"/>
    </source>
</evidence>
<organism evidence="13 14">
    <name type="scientific">Paenibacillus arenilitoris</name>
    <dbReference type="NCBI Taxonomy" id="2772299"/>
    <lineage>
        <taxon>Bacteria</taxon>
        <taxon>Bacillati</taxon>
        <taxon>Bacillota</taxon>
        <taxon>Bacilli</taxon>
        <taxon>Bacillales</taxon>
        <taxon>Paenibacillaceae</taxon>
        <taxon>Paenibacillus</taxon>
    </lineage>
</organism>
<protein>
    <recommendedName>
        <fullName evidence="10">Imidazole glycerol phosphate synthase subunit HisH</fullName>
        <ecNumber evidence="10">4.3.2.10</ecNumber>
    </recommendedName>
    <alternativeName>
        <fullName evidence="10">IGP synthase glutaminase subunit</fullName>
        <ecNumber evidence="10">3.5.1.2</ecNumber>
    </alternativeName>
    <alternativeName>
        <fullName evidence="10">IGP synthase subunit HisH</fullName>
    </alternativeName>
    <alternativeName>
        <fullName evidence="10">ImGP synthase subunit HisH</fullName>
        <shortName evidence="10">IGPS subunit HisH</shortName>
    </alternativeName>
</protein>
<comment type="subunit">
    <text evidence="2 10">Heterodimer of HisH and HisF.</text>
</comment>
<comment type="catalytic activity">
    <reaction evidence="8 10">
        <text>5-[(5-phospho-1-deoxy-D-ribulos-1-ylimino)methylamino]-1-(5-phospho-beta-D-ribosyl)imidazole-4-carboxamide + L-glutamine = D-erythro-1-(imidazol-4-yl)glycerol 3-phosphate + 5-amino-1-(5-phospho-beta-D-ribosyl)imidazole-4-carboxamide + L-glutamate + H(+)</text>
        <dbReference type="Rhea" id="RHEA:24793"/>
        <dbReference type="ChEBI" id="CHEBI:15378"/>
        <dbReference type="ChEBI" id="CHEBI:29985"/>
        <dbReference type="ChEBI" id="CHEBI:58278"/>
        <dbReference type="ChEBI" id="CHEBI:58359"/>
        <dbReference type="ChEBI" id="CHEBI:58475"/>
        <dbReference type="ChEBI" id="CHEBI:58525"/>
        <dbReference type="EC" id="4.3.2.10"/>
    </reaction>
</comment>
<dbReference type="CDD" id="cd01748">
    <property type="entry name" value="GATase1_IGP_Synthase"/>
    <property type="match status" value="1"/>
</dbReference>
<comment type="caution">
    <text evidence="13">The sequence shown here is derived from an EMBL/GenBank/DDBJ whole genome shotgun (WGS) entry which is preliminary data.</text>
</comment>
<feature type="active site" evidence="10 11">
    <location>
        <position position="183"/>
    </location>
</feature>
<dbReference type="SMART" id="SM01211">
    <property type="entry name" value="GATase_5"/>
    <property type="match status" value="1"/>
</dbReference>
<comment type="pathway">
    <text evidence="1 10">Amino-acid biosynthesis; L-histidine biosynthesis; L-histidine from 5-phospho-alpha-D-ribose 1-diphosphate: step 5/9.</text>
</comment>
<evidence type="ECO:0000256" key="1">
    <source>
        <dbReference type="ARBA" id="ARBA00005091"/>
    </source>
</evidence>
<evidence type="ECO:0000256" key="11">
    <source>
        <dbReference type="PIRSR" id="PIRSR000495-1"/>
    </source>
</evidence>
<dbReference type="InterPro" id="IPR017926">
    <property type="entry name" value="GATASE"/>
</dbReference>
<keyword evidence="5 10" id="KW-0315">Glutamine amidotransferase</keyword>
<proteinExistence type="inferred from homology"/>
<dbReference type="PROSITE" id="PS51273">
    <property type="entry name" value="GATASE_TYPE_1"/>
    <property type="match status" value="1"/>
</dbReference>
<dbReference type="PANTHER" id="PTHR42701:SF1">
    <property type="entry name" value="IMIDAZOLE GLYCEROL PHOSPHATE SYNTHASE SUBUNIT HISH"/>
    <property type="match status" value="1"/>
</dbReference>
<dbReference type="EC" id="3.5.1.2" evidence="10"/>
<sequence length="201" mass="21866">MIAIIDYGMGNLHSVAKAVERLGCEAVVTADPRTIVEADGAILPGVGAFGDAMDNLRHTKLDEVAKFYAASGKPMLGICLGMQLLFGESEEYGTHEGLNILPGKVIRFSGDYKIPHMGWNKLTFLQEASPLFKGLEEGHVYFVHSFHAKPELAGDLLAVTDYRQQVTAIVGRGNVYGMQFHPEKSGELGMRLLGNFLALTK</sequence>
<evidence type="ECO:0000256" key="8">
    <source>
        <dbReference type="ARBA" id="ARBA00047838"/>
    </source>
</evidence>
<feature type="domain" description="Glutamine amidotransferase" evidence="12">
    <location>
        <begin position="4"/>
        <end position="197"/>
    </location>
</feature>
<dbReference type="PIRSF" id="PIRSF000495">
    <property type="entry name" value="Amidotransf_hisH"/>
    <property type="match status" value="1"/>
</dbReference>
<comment type="catalytic activity">
    <reaction evidence="9 10">
        <text>L-glutamine + H2O = L-glutamate + NH4(+)</text>
        <dbReference type="Rhea" id="RHEA:15889"/>
        <dbReference type="ChEBI" id="CHEBI:15377"/>
        <dbReference type="ChEBI" id="CHEBI:28938"/>
        <dbReference type="ChEBI" id="CHEBI:29985"/>
        <dbReference type="ChEBI" id="CHEBI:58359"/>
        <dbReference type="EC" id="3.5.1.2"/>
    </reaction>
</comment>
<dbReference type="GO" id="GO:0016829">
    <property type="term" value="F:lyase activity"/>
    <property type="evidence" value="ECO:0007669"/>
    <property type="project" value="UniProtKB-KW"/>
</dbReference>
<keyword evidence="3 10" id="KW-0028">Amino-acid biosynthesis</keyword>
<evidence type="ECO:0000256" key="7">
    <source>
        <dbReference type="ARBA" id="ARBA00023239"/>
    </source>
</evidence>
<keyword evidence="10" id="KW-0963">Cytoplasm</keyword>
<dbReference type="HAMAP" id="MF_00278">
    <property type="entry name" value="HisH"/>
    <property type="match status" value="1"/>
</dbReference>
<dbReference type="RefSeq" id="WP_190867448.1">
    <property type="nucleotide sequence ID" value="NZ_JACXIY010000053.1"/>
</dbReference>
<dbReference type="InterPro" id="IPR029062">
    <property type="entry name" value="Class_I_gatase-like"/>
</dbReference>
<dbReference type="Pfam" id="PF00117">
    <property type="entry name" value="GATase"/>
    <property type="match status" value="1"/>
</dbReference>
<dbReference type="NCBIfam" id="TIGR01855">
    <property type="entry name" value="IMP_synth_hisH"/>
    <property type="match status" value="1"/>
</dbReference>
<dbReference type="Proteomes" id="UP000632125">
    <property type="component" value="Unassembled WGS sequence"/>
</dbReference>
<evidence type="ECO:0000256" key="5">
    <source>
        <dbReference type="ARBA" id="ARBA00022962"/>
    </source>
</evidence>
<keyword evidence="4 10" id="KW-0378">Hydrolase</keyword>
<reference evidence="13" key="1">
    <citation type="submission" date="2020-09" db="EMBL/GenBank/DDBJ databases">
        <title>A novel bacterium of genus Paenibacillus, isolated from South China Sea.</title>
        <authorList>
            <person name="Huang H."/>
            <person name="Mo K."/>
            <person name="Hu Y."/>
        </authorList>
    </citation>
    <scope>NUCLEOTIDE SEQUENCE</scope>
    <source>
        <strain evidence="13">IB182493</strain>
    </source>
</reference>
<evidence type="ECO:0000259" key="12">
    <source>
        <dbReference type="Pfam" id="PF00117"/>
    </source>
</evidence>